<evidence type="ECO:0000313" key="7">
    <source>
        <dbReference type="Proteomes" id="UP000198669"/>
    </source>
</evidence>
<name>A0A1L3Q0Z3_9EURY</name>
<evidence type="ECO:0000313" key="4">
    <source>
        <dbReference type="EMBL" id="RNI08464.1"/>
    </source>
</evidence>
<dbReference type="EMBL" id="RJJG01000005">
    <property type="protein sequence ID" value="RNI08464.1"/>
    <property type="molecule type" value="Genomic_DNA"/>
</dbReference>
<dbReference type="SUPFAM" id="SSF52540">
    <property type="entry name" value="P-loop containing nucleoside triphosphate hydrolases"/>
    <property type="match status" value="1"/>
</dbReference>
<feature type="domain" description="DUF4143" evidence="2">
    <location>
        <begin position="229"/>
        <end position="374"/>
    </location>
</feature>
<evidence type="ECO:0000313" key="5">
    <source>
        <dbReference type="EMBL" id="SDW13358.1"/>
    </source>
</evidence>
<dbReference type="InterPro" id="IPR041682">
    <property type="entry name" value="AAA_14"/>
</dbReference>
<evidence type="ECO:0000259" key="1">
    <source>
        <dbReference type="Pfam" id="PF13173"/>
    </source>
</evidence>
<evidence type="ECO:0000313" key="8">
    <source>
        <dbReference type="Proteomes" id="UP000267921"/>
    </source>
</evidence>
<feature type="domain" description="AAA" evidence="1">
    <location>
        <begin position="38"/>
        <end position="170"/>
    </location>
</feature>
<dbReference type="Proteomes" id="UP000186879">
    <property type="component" value="Chromosome"/>
</dbReference>
<sequence length="440" mass="51326">MDTRVKLKKAIVEWQERELPPFQQRACKTNIDAPHINDIIGVRRCGKTYYMYQLISELLGRGVPKTSILYFNLDDDRLQPLKGDELALLIDTFRELFPASEEDVLYLFLDEIQNFPGWERWMKGVYDRRKNVKLIISGSNASLLAKDVSSRLTGRHLTTRMFPFSFAEFLRSQKVDFDIETLPFSKKNVEMKTKFNEYLRKGGFPEVIFYPSIDHKELLQSYFDDIIYRDIISRHRIRNTRIFNELALFCISNIAKPHTYNSLRKLFASYTSLSTDALITYVSYLEDAFLLFTINHYDASLKKQINKPKKLYCIDTGLLNAVSFRFSDDLGRLYENIVFIQLLRSGEDIYYWQDQKGLEVDFVTKQGLHPTSLIQVSVDISDPDTKQREIQGLLSAMDHFGFQEGTIITADLFDSEDVNGKIINYVPLWYWLLETDSANI</sequence>
<gene>
    <name evidence="3" type="ORF">BHR79_02910</name>
    <name evidence="4" type="ORF">EFE40_07975</name>
    <name evidence="5" type="ORF">SAMN04515625_0410</name>
</gene>
<organism evidence="3 6">
    <name type="scientific">Methanohalophilus halophilus</name>
    <dbReference type="NCBI Taxonomy" id="2177"/>
    <lineage>
        <taxon>Archaea</taxon>
        <taxon>Methanobacteriati</taxon>
        <taxon>Methanobacteriota</taxon>
        <taxon>Stenosarchaea group</taxon>
        <taxon>Methanomicrobia</taxon>
        <taxon>Methanosarcinales</taxon>
        <taxon>Methanosarcinaceae</taxon>
        <taxon>Methanohalophilus</taxon>
    </lineage>
</organism>
<keyword evidence="6" id="KW-1185">Reference proteome</keyword>
<dbReference type="Pfam" id="PF13173">
    <property type="entry name" value="AAA_14"/>
    <property type="match status" value="1"/>
</dbReference>
<dbReference type="EMBL" id="FNMU01000001">
    <property type="protein sequence ID" value="SDW13358.1"/>
    <property type="molecule type" value="Genomic_DNA"/>
</dbReference>
<dbReference type="InterPro" id="IPR027417">
    <property type="entry name" value="P-loop_NTPase"/>
</dbReference>
<reference evidence="5 7" key="2">
    <citation type="submission" date="2016-10" db="EMBL/GenBank/DDBJ databases">
        <authorList>
            <person name="de Groot N.N."/>
        </authorList>
    </citation>
    <scope>NUCLEOTIDE SEQUENCE [LARGE SCALE GENOMIC DNA]</scope>
    <source>
        <strain evidence="5 7">Z-7982</strain>
    </source>
</reference>
<dbReference type="Gene3D" id="3.40.50.300">
    <property type="entry name" value="P-loop containing nucleotide triphosphate hydrolases"/>
    <property type="match status" value="1"/>
</dbReference>
<dbReference type="AlphaFoldDB" id="A0A1L3Q0Z3"/>
<evidence type="ECO:0000313" key="3">
    <source>
        <dbReference type="EMBL" id="APH38542.1"/>
    </source>
</evidence>
<dbReference type="STRING" id="2177.BHR79_02910"/>
<dbReference type="RefSeq" id="WP_072560988.1">
    <property type="nucleotide sequence ID" value="NZ_CP017921.1"/>
</dbReference>
<dbReference type="Proteomes" id="UP000198669">
    <property type="component" value="Unassembled WGS sequence"/>
</dbReference>
<reference evidence="4 8" key="3">
    <citation type="submission" date="2018-10" db="EMBL/GenBank/DDBJ databases">
        <title>Cultivation of a novel Methanohalophilus strain from Kebrit Deep of the Red Sea and a genomic comparison of members of the genus Methanohalophilus.</title>
        <authorList>
            <person name="Guan Y."/>
            <person name="Ngugi D.K."/>
            <person name="Stingl U."/>
        </authorList>
    </citation>
    <scope>NUCLEOTIDE SEQUENCE [LARGE SCALE GENOMIC DNA]</scope>
    <source>
        <strain evidence="4 8">DSM 3094</strain>
    </source>
</reference>
<proteinExistence type="predicted"/>
<dbReference type="GO" id="GO:0005524">
    <property type="term" value="F:ATP binding"/>
    <property type="evidence" value="ECO:0007669"/>
    <property type="project" value="UniProtKB-KW"/>
</dbReference>
<evidence type="ECO:0000259" key="2">
    <source>
        <dbReference type="Pfam" id="PF13635"/>
    </source>
</evidence>
<dbReference type="Proteomes" id="UP000267921">
    <property type="component" value="Unassembled WGS sequence"/>
</dbReference>
<dbReference type="Pfam" id="PF13635">
    <property type="entry name" value="DUF4143"/>
    <property type="match status" value="1"/>
</dbReference>
<evidence type="ECO:0000313" key="6">
    <source>
        <dbReference type="Proteomes" id="UP000186879"/>
    </source>
</evidence>
<dbReference type="PANTHER" id="PTHR33295:SF8">
    <property type="entry name" value="AAA+ ATPASE DOMAIN-CONTAINING PROTEIN"/>
    <property type="match status" value="1"/>
</dbReference>
<dbReference type="EMBL" id="CP017921">
    <property type="protein sequence ID" value="APH38542.1"/>
    <property type="molecule type" value="Genomic_DNA"/>
</dbReference>
<dbReference type="GeneID" id="30582675"/>
<protein>
    <submittedName>
        <fullName evidence="4">ATP-binding protein</fullName>
    </submittedName>
</protein>
<accession>A0A1L3Q0Z3</accession>
<dbReference type="PANTHER" id="PTHR33295">
    <property type="entry name" value="ATPASE"/>
    <property type="match status" value="1"/>
</dbReference>
<keyword evidence="4" id="KW-0547">Nucleotide-binding</keyword>
<dbReference type="KEGG" id="mhaz:BHR79_02910"/>
<dbReference type="OrthoDB" id="371918at2157"/>
<dbReference type="InterPro" id="IPR025420">
    <property type="entry name" value="DUF4143"/>
</dbReference>
<keyword evidence="4" id="KW-0067">ATP-binding</keyword>
<reference evidence="3 6" key="1">
    <citation type="submission" date="2016-10" db="EMBL/GenBank/DDBJ databases">
        <title>Methanohalophilus halophilus.</title>
        <authorList>
            <person name="L'haridon S."/>
        </authorList>
    </citation>
    <scope>NUCLEOTIDE SEQUENCE [LARGE SCALE GENOMIC DNA]</scope>
    <source>
        <strain evidence="3 6">Z-7982</strain>
    </source>
</reference>